<feature type="transmembrane region" description="Helical" evidence="1">
    <location>
        <begin position="5"/>
        <end position="27"/>
    </location>
</feature>
<keyword evidence="1" id="KW-0472">Membrane</keyword>
<dbReference type="EMBL" id="AAXW01000056">
    <property type="protein sequence ID" value="EAZ89062.1"/>
    <property type="molecule type" value="Genomic_DNA"/>
</dbReference>
<evidence type="ECO:0000313" key="3">
    <source>
        <dbReference type="Proteomes" id="UP000003781"/>
    </source>
</evidence>
<dbReference type="AlphaFoldDB" id="A3IWW0"/>
<comment type="caution">
    <text evidence="2">The sequence shown here is derived from an EMBL/GenBank/DDBJ whole genome shotgun (WGS) entry which is preliminary data.</text>
</comment>
<keyword evidence="3" id="KW-1185">Reference proteome</keyword>
<evidence type="ECO:0000256" key="1">
    <source>
        <dbReference type="SAM" id="Phobius"/>
    </source>
</evidence>
<dbReference type="OrthoDB" id="5657124at2"/>
<evidence type="ECO:0000313" key="2">
    <source>
        <dbReference type="EMBL" id="EAZ89062.1"/>
    </source>
</evidence>
<proteinExistence type="predicted"/>
<feature type="transmembrane region" description="Helical" evidence="1">
    <location>
        <begin position="33"/>
        <end position="58"/>
    </location>
</feature>
<organism evidence="2 3">
    <name type="scientific">Crocosphaera chwakensis CCY0110</name>
    <dbReference type="NCBI Taxonomy" id="391612"/>
    <lineage>
        <taxon>Bacteria</taxon>
        <taxon>Bacillati</taxon>
        <taxon>Cyanobacteriota</taxon>
        <taxon>Cyanophyceae</taxon>
        <taxon>Oscillatoriophycideae</taxon>
        <taxon>Chroococcales</taxon>
        <taxon>Aphanothecaceae</taxon>
        <taxon>Crocosphaera</taxon>
        <taxon>Crocosphaera chwakensis</taxon>
    </lineage>
</organism>
<protein>
    <submittedName>
        <fullName evidence="2">Uncharacterized protein</fullName>
    </submittedName>
</protein>
<dbReference type="RefSeq" id="WP_008277866.1">
    <property type="nucleotide sequence ID" value="NZ_AAXW01000056.1"/>
</dbReference>
<sequence length="65" mass="7191">MNEKLYLIISGVIFAIIGLLHLLRILFQWPAIVGIWSVPLVVSILAVIAAGILTFWAFRLSKTVA</sequence>
<keyword evidence="1" id="KW-1133">Transmembrane helix</keyword>
<accession>A3IWW0</accession>
<name>A3IWW0_9CHRO</name>
<dbReference type="eggNOG" id="ENOG5033B1J">
    <property type="taxonomic scope" value="Bacteria"/>
</dbReference>
<gene>
    <name evidence="2" type="ORF">CY0110_01425</name>
</gene>
<reference evidence="2 3" key="1">
    <citation type="submission" date="2007-03" db="EMBL/GenBank/DDBJ databases">
        <authorList>
            <person name="Stal L."/>
            <person name="Ferriera S."/>
            <person name="Johnson J."/>
            <person name="Kravitz S."/>
            <person name="Beeson K."/>
            <person name="Sutton G."/>
            <person name="Rogers Y.-H."/>
            <person name="Friedman R."/>
            <person name="Frazier M."/>
            <person name="Venter J.C."/>
        </authorList>
    </citation>
    <scope>NUCLEOTIDE SEQUENCE [LARGE SCALE GENOMIC DNA]</scope>
    <source>
        <strain evidence="2 3">CCY0110</strain>
    </source>
</reference>
<dbReference type="Proteomes" id="UP000003781">
    <property type="component" value="Unassembled WGS sequence"/>
</dbReference>
<keyword evidence="1" id="KW-0812">Transmembrane</keyword>